<accession>A0A4U0TSI8</accession>
<evidence type="ECO:0000256" key="2">
    <source>
        <dbReference type="SAM" id="MobiDB-lite"/>
    </source>
</evidence>
<feature type="region of interest" description="Disordered" evidence="2">
    <location>
        <begin position="211"/>
        <end position="241"/>
    </location>
</feature>
<dbReference type="OrthoDB" id="191979at2759"/>
<evidence type="ECO:0000256" key="3">
    <source>
        <dbReference type="SAM" id="Phobius"/>
    </source>
</evidence>
<evidence type="ECO:0000313" key="4">
    <source>
        <dbReference type="EMBL" id="TKA25191.1"/>
    </source>
</evidence>
<keyword evidence="1" id="KW-0560">Oxidoreductase</keyword>
<dbReference type="AlphaFoldDB" id="A0A4U0TSI8"/>
<dbReference type="Pfam" id="PF00106">
    <property type="entry name" value="adh_short"/>
    <property type="match status" value="1"/>
</dbReference>
<dbReference type="Gene3D" id="3.40.50.720">
    <property type="entry name" value="NAD(P)-binding Rossmann-like Domain"/>
    <property type="match status" value="1"/>
</dbReference>
<keyword evidence="5" id="KW-1185">Reference proteome</keyword>
<dbReference type="InterPro" id="IPR002347">
    <property type="entry name" value="SDR_fam"/>
</dbReference>
<feature type="transmembrane region" description="Helical" evidence="3">
    <location>
        <begin position="293"/>
        <end position="315"/>
    </location>
</feature>
<keyword evidence="3" id="KW-1133">Transmembrane helix</keyword>
<reference evidence="4 5" key="1">
    <citation type="submission" date="2017-03" db="EMBL/GenBank/DDBJ databases">
        <title>Genomes of endolithic fungi from Antarctica.</title>
        <authorList>
            <person name="Coleine C."/>
            <person name="Masonjones S."/>
            <person name="Stajich J.E."/>
        </authorList>
    </citation>
    <scope>NUCLEOTIDE SEQUENCE [LARGE SCALE GENOMIC DNA]</scope>
    <source>
        <strain evidence="4 5">CCFEE 6315</strain>
    </source>
</reference>
<keyword evidence="3" id="KW-0472">Membrane</keyword>
<dbReference type="GO" id="GO:0016491">
    <property type="term" value="F:oxidoreductase activity"/>
    <property type="evidence" value="ECO:0007669"/>
    <property type="project" value="UniProtKB-KW"/>
</dbReference>
<dbReference type="InterPro" id="IPR036291">
    <property type="entry name" value="NAD(P)-bd_dom_sf"/>
</dbReference>
<evidence type="ECO:0000313" key="5">
    <source>
        <dbReference type="Proteomes" id="UP000308549"/>
    </source>
</evidence>
<feature type="compositionally biased region" description="Basic and acidic residues" evidence="2">
    <location>
        <begin position="389"/>
        <end position="410"/>
    </location>
</feature>
<keyword evidence="3" id="KW-0812">Transmembrane</keyword>
<organism evidence="4 5">
    <name type="scientific">Salinomyces thailandicus</name>
    <dbReference type="NCBI Taxonomy" id="706561"/>
    <lineage>
        <taxon>Eukaryota</taxon>
        <taxon>Fungi</taxon>
        <taxon>Dikarya</taxon>
        <taxon>Ascomycota</taxon>
        <taxon>Pezizomycotina</taxon>
        <taxon>Dothideomycetes</taxon>
        <taxon>Dothideomycetidae</taxon>
        <taxon>Mycosphaerellales</taxon>
        <taxon>Teratosphaeriaceae</taxon>
        <taxon>Salinomyces</taxon>
    </lineage>
</organism>
<name>A0A4U0TSI8_9PEZI</name>
<dbReference type="SUPFAM" id="SSF51735">
    <property type="entry name" value="NAD(P)-binding Rossmann-fold domains"/>
    <property type="match status" value="1"/>
</dbReference>
<sequence length="431" mass="48088">MPVYIASQALFDGLDSIPFVWPILKTLPWLAGLYILKLIFSGASNTSERNMHGKVVMVTGGTSGVGEAVVRDLASRGAQIVLLTQHPLGDPFIVEYIDDIRGDTDNQLITAEQVDLASLHSIRTFATRWIDNARPRRLDMVVLCANTITPSGGKLDSTSEGVELNWQINYLANFHLLSILSPALRAQPPDRDVRVIFGTCSSYSSGDLLHITQPAQPRPGSKPAKSQPKKAAREPTQFSPGNAYATSKLALATFALAFQKHLSSYARPDKSPMNTKVLLADPGFCRTPGTRRWLTWGSLFGLFLYLIMYPFWWLVLKSPQMGAQSFLHAAMAEEYLRGEGGWMIKEVQKRQFSRDEVSDEVAQKQLWEYSEQMVQEAEKRGAEQRAATKRHEKEEKEEEAAVKEMEDYKAKVGKQAGQKKKEGGRRSKKVG</sequence>
<protein>
    <recommendedName>
        <fullName evidence="6">Oxidoreductase</fullName>
    </recommendedName>
</protein>
<dbReference type="PANTHER" id="PTHR43157">
    <property type="entry name" value="PHOSPHATIDYLINOSITOL-GLYCAN BIOSYNTHESIS CLASS F PROTEIN-RELATED"/>
    <property type="match status" value="1"/>
</dbReference>
<dbReference type="Proteomes" id="UP000308549">
    <property type="component" value="Unassembled WGS sequence"/>
</dbReference>
<feature type="region of interest" description="Disordered" evidence="2">
    <location>
        <begin position="378"/>
        <end position="431"/>
    </location>
</feature>
<evidence type="ECO:0000256" key="1">
    <source>
        <dbReference type="ARBA" id="ARBA00023002"/>
    </source>
</evidence>
<comment type="caution">
    <text evidence="4">The sequence shown here is derived from an EMBL/GenBank/DDBJ whole genome shotgun (WGS) entry which is preliminary data.</text>
</comment>
<gene>
    <name evidence="4" type="ORF">B0A50_05889</name>
</gene>
<evidence type="ECO:0008006" key="6">
    <source>
        <dbReference type="Google" id="ProtNLM"/>
    </source>
</evidence>
<dbReference type="PANTHER" id="PTHR43157:SF31">
    <property type="entry name" value="PHOSPHATIDYLINOSITOL-GLYCAN BIOSYNTHESIS CLASS F PROTEIN"/>
    <property type="match status" value="1"/>
</dbReference>
<dbReference type="EMBL" id="NAJL01000037">
    <property type="protein sequence ID" value="TKA25191.1"/>
    <property type="molecule type" value="Genomic_DNA"/>
</dbReference>
<proteinExistence type="predicted"/>
<dbReference type="PRINTS" id="PR00081">
    <property type="entry name" value="GDHRDH"/>
</dbReference>
<feature type="transmembrane region" description="Helical" evidence="3">
    <location>
        <begin position="20"/>
        <end position="40"/>
    </location>
</feature>